<reference evidence="2" key="2">
    <citation type="submission" date="2020-09" db="EMBL/GenBank/DDBJ databases">
        <authorList>
            <person name="Sun Q."/>
            <person name="Zhou Y."/>
        </authorList>
    </citation>
    <scope>NUCLEOTIDE SEQUENCE</scope>
    <source>
        <strain evidence="2">CGMCC 1.6293</strain>
    </source>
</reference>
<dbReference type="Pfam" id="PF01909">
    <property type="entry name" value="NTP_transf_2"/>
    <property type="match status" value="1"/>
</dbReference>
<evidence type="ECO:0000313" key="2">
    <source>
        <dbReference type="EMBL" id="GGL82116.1"/>
    </source>
</evidence>
<feature type="domain" description="Polymerase nucleotidyl transferase" evidence="1">
    <location>
        <begin position="30"/>
        <end position="90"/>
    </location>
</feature>
<dbReference type="InterPro" id="IPR043519">
    <property type="entry name" value="NT_sf"/>
</dbReference>
<keyword evidence="3" id="KW-1185">Reference proteome</keyword>
<accession>A0A917SJQ2</accession>
<protein>
    <recommendedName>
        <fullName evidence="1">Polymerase nucleotidyl transferase domain-containing protein</fullName>
    </recommendedName>
</protein>
<dbReference type="InterPro" id="IPR002934">
    <property type="entry name" value="Polymerase_NTP_transf_dom"/>
</dbReference>
<dbReference type="RefSeq" id="WP_051630182.1">
    <property type="nucleotide sequence ID" value="NZ_BMLF01000001.1"/>
</dbReference>
<evidence type="ECO:0000313" key="3">
    <source>
        <dbReference type="Proteomes" id="UP000649829"/>
    </source>
</evidence>
<dbReference type="AlphaFoldDB" id="A0A917SJQ2"/>
<dbReference type="GO" id="GO:0016779">
    <property type="term" value="F:nucleotidyltransferase activity"/>
    <property type="evidence" value="ECO:0007669"/>
    <property type="project" value="InterPro"/>
</dbReference>
<dbReference type="Gene3D" id="3.30.460.10">
    <property type="entry name" value="Beta Polymerase, domain 2"/>
    <property type="match status" value="1"/>
</dbReference>
<comment type="caution">
    <text evidence="2">The sequence shown here is derived from an EMBL/GenBank/DDBJ whole genome shotgun (WGS) entry which is preliminary data.</text>
</comment>
<proteinExistence type="predicted"/>
<dbReference type="SUPFAM" id="SSF81301">
    <property type="entry name" value="Nucleotidyltransferase"/>
    <property type="match status" value="1"/>
</dbReference>
<dbReference type="CDD" id="cd05403">
    <property type="entry name" value="NT_KNTase_like"/>
    <property type="match status" value="1"/>
</dbReference>
<evidence type="ECO:0000259" key="1">
    <source>
        <dbReference type="Pfam" id="PF01909"/>
    </source>
</evidence>
<dbReference type="Proteomes" id="UP000649829">
    <property type="component" value="Unassembled WGS sequence"/>
</dbReference>
<gene>
    <name evidence="2" type="ORF">GCM10011534_00170</name>
</gene>
<reference evidence="2" key="1">
    <citation type="journal article" date="2014" name="Int. J. Syst. Evol. Microbiol.">
        <title>Complete genome sequence of Corynebacterium casei LMG S-19264T (=DSM 44701T), isolated from a smear-ripened cheese.</title>
        <authorList>
            <consortium name="US DOE Joint Genome Institute (JGI-PGF)"/>
            <person name="Walter F."/>
            <person name="Albersmeier A."/>
            <person name="Kalinowski J."/>
            <person name="Ruckert C."/>
        </authorList>
    </citation>
    <scope>NUCLEOTIDE SEQUENCE</scope>
    <source>
        <strain evidence="2">CGMCC 1.6293</strain>
    </source>
</reference>
<sequence length="113" mass="12303">MLRPTAQELFEVEPRLHRLVEMCMVELAAEEVWLFGSRSRGDPRPGSDWDVLVVISDYAPSAVDAAPNVWQVKRTSGLPVDLLTVRASEFAASKLTVNTLSHAAATAGVKLDA</sequence>
<organism evidence="2 3">
    <name type="scientific">Pseudooceanicola nanhaiensis</name>
    <dbReference type="NCBI Taxonomy" id="375761"/>
    <lineage>
        <taxon>Bacteria</taxon>
        <taxon>Pseudomonadati</taxon>
        <taxon>Pseudomonadota</taxon>
        <taxon>Alphaproteobacteria</taxon>
        <taxon>Rhodobacterales</taxon>
        <taxon>Paracoccaceae</taxon>
        <taxon>Pseudooceanicola</taxon>
    </lineage>
</organism>
<dbReference type="EMBL" id="BMLF01000001">
    <property type="protein sequence ID" value="GGL82116.1"/>
    <property type="molecule type" value="Genomic_DNA"/>
</dbReference>
<name>A0A917SJQ2_9RHOB</name>